<dbReference type="Gene3D" id="3.40.630.10">
    <property type="entry name" value="Zn peptidases"/>
    <property type="match status" value="1"/>
</dbReference>
<feature type="binding site" evidence="1">
    <location>
        <position position="328"/>
    </location>
    <ligand>
        <name>Zn(2+)</name>
        <dbReference type="ChEBI" id="CHEBI:29105"/>
    </ligand>
</feature>
<dbReference type="Proteomes" id="UP000556329">
    <property type="component" value="Unassembled WGS sequence"/>
</dbReference>
<feature type="binding site" evidence="1">
    <location>
        <position position="199"/>
    </location>
    <ligand>
        <name>Zn(2+)</name>
        <dbReference type="ChEBI" id="CHEBI:29105"/>
    </ligand>
</feature>
<dbReference type="Pfam" id="PF16254">
    <property type="entry name" value="DUF4910"/>
    <property type="match status" value="1"/>
</dbReference>
<dbReference type="AlphaFoldDB" id="A0A841P0G0"/>
<dbReference type="InterPro" id="IPR012353">
    <property type="entry name" value="UCP015244"/>
</dbReference>
<evidence type="ECO:0000259" key="2">
    <source>
        <dbReference type="Pfam" id="PF09940"/>
    </source>
</evidence>
<dbReference type="Pfam" id="PF16221">
    <property type="entry name" value="HTH_47"/>
    <property type="match status" value="1"/>
</dbReference>
<name>A0A841P0G0_9HYPH</name>
<comment type="caution">
    <text evidence="5">The sequence shown here is derived from an EMBL/GenBank/DDBJ whole genome shotgun (WGS) entry which is preliminary data.</text>
</comment>
<feature type="domain" description="UCP01524 winged helix-turn-helix" evidence="3">
    <location>
        <begin position="361"/>
        <end position="436"/>
    </location>
</feature>
<dbReference type="PIRSF" id="PIRSF015244">
    <property type="entry name" value="UCP015244"/>
    <property type="match status" value="1"/>
</dbReference>
<comment type="cofactor">
    <cofactor evidence="1">
        <name>Zn(2+)</name>
        <dbReference type="ChEBI" id="CHEBI:29105"/>
    </cofactor>
    <text evidence="1">Binds 1 zinc ion per subunit.</text>
</comment>
<keyword evidence="1" id="KW-0862">Zinc</keyword>
<dbReference type="InterPro" id="IPR036388">
    <property type="entry name" value="WH-like_DNA-bd_sf"/>
</dbReference>
<keyword evidence="6" id="KW-1185">Reference proteome</keyword>
<keyword evidence="5" id="KW-0031">Aminopeptidase</keyword>
<feature type="domain" description="DUF4910" evidence="4">
    <location>
        <begin position="23"/>
        <end position="358"/>
    </location>
</feature>
<keyword evidence="5" id="KW-0378">Hydrolase</keyword>
<dbReference type="Pfam" id="PF09940">
    <property type="entry name" value="DUF2172"/>
    <property type="match status" value="1"/>
</dbReference>
<sequence>MEHITPEGLGAPPSSTGLGQEIYALAERLFPICRSITGDGVRQTLDILSGHVDLERREVPTGTQVFDWTVPKEWNVRSASIIGPDGQTVLDFADSNLHVVNYSVPFKGVLPLNELMSHIHTLPEQPQLIPYRTSYYAPTWGFCMAYDGVAKMPDGLYRVEIDAELKDGSLTYGEYLHRGQTEREFLLSAHICHPSLANDNCSGLALLATLAKSMKARKTRYSYRFLFAPGTIGSIAWLSRNEGRTHLIDHGLVLSCLGDAGRPAYKRSRRGDAVIDRAMAHVLGREAGAKLMDFSPYGYDERQYCSPGFNLPVGMFQRSVHGTFPEYHTSADNLDFIKPEYLEDSFRILTDVIDIVEGDWTPLNLCPKGEPQLGKRGLYAALGGQASSGATSMSLLWVLNLADGQHSLLAMAERSGLSFRELAAAAKMLSDHGLLAAAS</sequence>
<dbReference type="GO" id="GO:0004177">
    <property type="term" value="F:aminopeptidase activity"/>
    <property type="evidence" value="ECO:0007669"/>
    <property type="project" value="UniProtKB-KW"/>
</dbReference>
<keyword evidence="1" id="KW-0479">Metal-binding</keyword>
<proteinExistence type="predicted"/>
<dbReference type="RefSeq" id="WP_184871708.1">
    <property type="nucleotide sequence ID" value="NZ_JACHEF010000001.1"/>
</dbReference>
<evidence type="ECO:0000259" key="3">
    <source>
        <dbReference type="Pfam" id="PF16221"/>
    </source>
</evidence>
<dbReference type="InterPro" id="IPR032610">
    <property type="entry name" value="DUF2172"/>
</dbReference>
<dbReference type="InterPro" id="IPR032589">
    <property type="entry name" value="DUF4910"/>
</dbReference>
<evidence type="ECO:0000259" key="4">
    <source>
        <dbReference type="Pfam" id="PF16254"/>
    </source>
</evidence>
<keyword evidence="5" id="KW-0645">Protease</keyword>
<dbReference type="SUPFAM" id="SSF53187">
    <property type="entry name" value="Zn-dependent exopeptidases"/>
    <property type="match status" value="1"/>
</dbReference>
<dbReference type="Gene3D" id="3.50.30.90">
    <property type="match status" value="1"/>
</dbReference>
<organism evidence="5 6">
    <name type="scientific">Mesorhizobium sangaii</name>
    <dbReference type="NCBI Taxonomy" id="505389"/>
    <lineage>
        <taxon>Bacteria</taxon>
        <taxon>Pseudomonadati</taxon>
        <taxon>Pseudomonadota</taxon>
        <taxon>Alphaproteobacteria</taxon>
        <taxon>Hyphomicrobiales</taxon>
        <taxon>Phyllobacteriaceae</taxon>
        <taxon>Mesorhizobium</taxon>
    </lineage>
</organism>
<dbReference type="Gene3D" id="1.10.10.10">
    <property type="entry name" value="Winged helix-like DNA-binding domain superfamily/Winged helix DNA-binding domain"/>
    <property type="match status" value="1"/>
</dbReference>
<reference evidence="5 6" key="1">
    <citation type="submission" date="2020-08" db="EMBL/GenBank/DDBJ databases">
        <title>Genomic Encyclopedia of Type Strains, Phase IV (KMG-IV): sequencing the most valuable type-strain genomes for metagenomic binning, comparative biology and taxonomic classification.</title>
        <authorList>
            <person name="Goeker M."/>
        </authorList>
    </citation>
    <scope>NUCLEOTIDE SEQUENCE [LARGE SCALE GENOMIC DNA]</scope>
    <source>
        <strain evidence="5 6">DSM 100039</strain>
    </source>
</reference>
<feature type="domain" description="DUF2172" evidence="2">
    <location>
        <begin position="73"/>
        <end position="163"/>
    </location>
</feature>
<dbReference type="GO" id="GO:0046872">
    <property type="term" value="F:metal ion binding"/>
    <property type="evidence" value="ECO:0007669"/>
    <property type="project" value="UniProtKB-KW"/>
</dbReference>
<accession>A0A841P0G0</accession>
<gene>
    <name evidence="5" type="ORF">HNQ71_001320</name>
</gene>
<evidence type="ECO:0000313" key="6">
    <source>
        <dbReference type="Proteomes" id="UP000556329"/>
    </source>
</evidence>
<dbReference type="EMBL" id="JACHEF010000001">
    <property type="protein sequence ID" value="MBB6408676.1"/>
    <property type="molecule type" value="Genomic_DNA"/>
</dbReference>
<evidence type="ECO:0000313" key="5">
    <source>
        <dbReference type="EMBL" id="MBB6408676.1"/>
    </source>
</evidence>
<evidence type="ECO:0000256" key="1">
    <source>
        <dbReference type="PIRSR" id="PIRSR015244-50"/>
    </source>
</evidence>
<feature type="binding site" evidence="1">
    <location>
        <position position="193"/>
    </location>
    <ligand>
        <name>Zn(2+)</name>
        <dbReference type="ChEBI" id="CHEBI:29105"/>
    </ligand>
</feature>
<dbReference type="InterPro" id="IPR032622">
    <property type="entry name" value="UCP01524_HTH"/>
</dbReference>
<protein>
    <submittedName>
        <fullName evidence="5">Aminopeptidase-like protein</fullName>
    </submittedName>
</protein>
<dbReference type="CDD" id="cd05644">
    <property type="entry name" value="M28_like"/>
    <property type="match status" value="1"/>
</dbReference>